<dbReference type="AlphaFoldDB" id="A0A2Z5R451"/>
<dbReference type="EMBL" id="AP017895">
    <property type="protein sequence ID" value="BAV88299.1"/>
    <property type="molecule type" value="Genomic_DNA"/>
</dbReference>
<keyword evidence="2" id="KW-1185">Reference proteome</keyword>
<accession>A0A2Z5R451</accession>
<name>A0A2Z5R451_9MICC</name>
<protein>
    <submittedName>
        <fullName evidence="1">Uncharacterized protein</fullName>
    </submittedName>
</protein>
<sequence length="41" mass="4487">MFSFYIFTCDVLARHYERAGTAVTVGGGLPVFKHTVRGGKP</sequence>
<evidence type="ECO:0000313" key="1">
    <source>
        <dbReference type="EMBL" id="BAV88299.1"/>
    </source>
</evidence>
<dbReference type="KEGG" id="raj:RA11412_2000"/>
<proteinExistence type="predicted"/>
<evidence type="ECO:0000313" key="2">
    <source>
        <dbReference type="Proteomes" id="UP000250241"/>
    </source>
</evidence>
<reference evidence="1 2" key="1">
    <citation type="submission" date="2016-10" db="EMBL/GenBank/DDBJ databases">
        <title>Genome sequence of Rothia aeria strain JCM11412.</title>
        <authorList>
            <person name="Nambu T."/>
        </authorList>
    </citation>
    <scope>NUCLEOTIDE SEQUENCE [LARGE SCALE GENOMIC DNA]</scope>
    <source>
        <strain evidence="1 2">JCM 11412</strain>
    </source>
</reference>
<organism evidence="1 2">
    <name type="scientific">Rothia aeria</name>
    <dbReference type="NCBI Taxonomy" id="172042"/>
    <lineage>
        <taxon>Bacteria</taxon>
        <taxon>Bacillati</taxon>
        <taxon>Actinomycetota</taxon>
        <taxon>Actinomycetes</taxon>
        <taxon>Micrococcales</taxon>
        <taxon>Micrococcaceae</taxon>
        <taxon>Rothia</taxon>
    </lineage>
</organism>
<gene>
    <name evidence="1" type="ORF">RA11412_2000</name>
</gene>
<dbReference type="Proteomes" id="UP000250241">
    <property type="component" value="Chromosome"/>
</dbReference>